<evidence type="ECO:0000313" key="1">
    <source>
        <dbReference type="EMBL" id="SCF13473.1"/>
    </source>
</evidence>
<dbReference type="AlphaFoldDB" id="A0A1C4XYB7"/>
<evidence type="ECO:0000313" key="2">
    <source>
        <dbReference type="Proteomes" id="UP000198243"/>
    </source>
</evidence>
<accession>A0A1C4XYB7</accession>
<gene>
    <name evidence="1" type="ORF">GA0070607_5951</name>
</gene>
<dbReference type="OrthoDB" id="3686201at2"/>
<dbReference type="EMBL" id="LT607412">
    <property type="protein sequence ID" value="SCF13473.1"/>
    <property type="molecule type" value="Genomic_DNA"/>
</dbReference>
<reference evidence="2" key="1">
    <citation type="submission" date="2016-06" db="EMBL/GenBank/DDBJ databases">
        <authorList>
            <person name="Varghese N."/>
            <person name="Submissions Spin"/>
        </authorList>
    </citation>
    <scope>NUCLEOTIDE SEQUENCE [LARGE SCALE GENOMIC DNA]</scope>
    <source>
        <strain evidence="2">DSM 44875</strain>
    </source>
</reference>
<proteinExistence type="predicted"/>
<keyword evidence="2" id="KW-1185">Reference proteome</keyword>
<organism evidence="1 2">
    <name type="scientific">Micromonospora coriariae</name>
    <dbReference type="NCBI Taxonomy" id="285665"/>
    <lineage>
        <taxon>Bacteria</taxon>
        <taxon>Bacillati</taxon>
        <taxon>Actinomycetota</taxon>
        <taxon>Actinomycetes</taxon>
        <taxon>Micromonosporales</taxon>
        <taxon>Micromonosporaceae</taxon>
        <taxon>Micromonospora</taxon>
    </lineage>
</organism>
<dbReference type="Proteomes" id="UP000198243">
    <property type="component" value="Chromosome I"/>
</dbReference>
<name>A0A1C4XYB7_9ACTN</name>
<protein>
    <submittedName>
        <fullName evidence="1">Uncharacterized protein</fullName>
    </submittedName>
</protein>
<sequence length="196" mass="22061">MSMPEPRAFWLDEQFDRERGADGRGRYEAEVLGRIDEFTDTWGDIAPVAFAATAWRLASELSPGYVRWHRRIVSATCARSPWDGSMVCAVTVVSRWPAELSWTRQWQRDRGWRDWPQLFGQYTNPSEQDQTRSPHLRAMLQVDAPVPLDDLPPAPDGPDHSVVPAARRAVAVLARELNELLAPMIGQLEAGVPADS</sequence>